<evidence type="ECO:0000256" key="1">
    <source>
        <dbReference type="SAM" id="SignalP"/>
    </source>
</evidence>
<dbReference type="Proteomes" id="UP000309061">
    <property type="component" value="Chromosome"/>
</dbReference>
<dbReference type="KEGG" id="mhey:H2LOC_006640"/>
<protein>
    <recommendedName>
        <fullName evidence="4">DUF2541 family protein</fullName>
    </recommendedName>
</protein>
<sequence>MKRFAIFTLAATICGFVSQARAEDMQLTCVISSAELPQQNLVIQVRDGRIFYGATASSLVSADTIDKGSLAITKSRIAFKQSWADTKVQWDWNIDLDTGDIGIRYINLVNKKQFLQKKGSCS</sequence>
<evidence type="ECO:0000313" key="2">
    <source>
        <dbReference type="EMBL" id="QGM45399.1"/>
    </source>
</evidence>
<name>A0A6B8KCJ0_9HYPH</name>
<dbReference type="RefSeq" id="WP_136495681.1">
    <property type="nucleotide sequence ID" value="NZ_CP046052.1"/>
</dbReference>
<keyword evidence="3" id="KW-1185">Reference proteome</keyword>
<keyword evidence="1" id="KW-0732">Signal</keyword>
<reference evidence="2 3" key="1">
    <citation type="submission" date="2019-11" db="EMBL/GenBank/DDBJ databases">
        <title>The genome sequence of Methylocystis heyeri.</title>
        <authorList>
            <person name="Oshkin I.Y."/>
            <person name="Miroshnikov K."/>
            <person name="Dedysh S.N."/>
        </authorList>
    </citation>
    <scope>NUCLEOTIDE SEQUENCE [LARGE SCALE GENOMIC DNA]</scope>
    <source>
        <strain evidence="2 3">H2</strain>
    </source>
</reference>
<evidence type="ECO:0008006" key="4">
    <source>
        <dbReference type="Google" id="ProtNLM"/>
    </source>
</evidence>
<accession>A0A6B8KCJ0</accession>
<feature type="signal peptide" evidence="1">
    <location>
        <begin position="1"/>
        <end position="22"/>
    </location>
</feature>
<gene>
    <name evidence="2" type="ORF">H2LOC_006640</name>
</gene>
<dbReference type="OrthoDB" id="9898893at2"/>
<proteinExistence type="predicted"/>
<dbReference type="AlphaFoldDB" id="A0A6B8KCJ0"/>
<feature type="chain" id="PRO_5025619317" description="DUF2541 family protein" evidence="1">
    <location>
        <begin position="23"/>
        <end position="122"/>
    </location>
</feature>
<dbReference type="EMBL" id="CP046052">
    <property type="protein sequence ID" value="QGM45399.1"/>
    <property type="molecule type" value="Genomic_DNA"/>
</dbReference>
<organism evidence="2 3">
    <name type="scientific">Methylocystis heyeri</name>
    <dbReference type="NCBI Taxonomy" id="391905"/>
    <lineage>
        <taxon>Bacteria</taxon>
        <taxon>Pseudomonadati</taxon>
        <taxon>Pseudomonadota</taxon>
        <taxon>Alphaproteobacteria</taxon>
        <taxon>Hyphomicrobiales</taxon>
        <taxon>Methylocystaceae</taxon>
        <taxon>Methylocystis</taxon>
    </lineage>
</organism>
<evidence type="ECO:0000313" key="3">
    <source>
        <dbReference type="Proteomes" id="UP000309061"/>
    </source>
</evidence>